<feature type="transmembrane region" description="Helical" evidence="2">
    <location>
        <begin position="96"/>
        <end position="116"/>
    </location>
</feature>
<evidence type="ECO:0000313" key="3">
    <source>
        <dbReference type="EMBL" id="KIM26342.1"/>
    </source>
</evidence>
<feature type="compositionally biased region" description="Polar residues" evidence="1">
    <location>
        <begin position="126"/>
        <end position="149"/>
    </location>
</feature>
<dbReference type="AlphaFoldDB" id="A0A0C2XAW5"/>
<keyword evidence="2" id="KW-1133">Transmembrane helix</keyword>
<dbReference type="EMBL" id="KN824307">
    <property type="protein sequence ID" value="KIM26342.1"/>
    <property type="molecule type" value="Genomic_DNA"/>
</dbReference>
<feature type="compositionally biased region" description="Gly residues" evidence="1">
    <location>
        <begin position="178"/>
        <end position="188"/>
    </location>
</feature>
<feature type="compositionally biased region" description="Low complexity" evidence="1">
    <location>
        <begin position="150"/>
        <end position="166"/>
    </location>
</feature>
<keyword evidence="4" id="KW-1185">Reference proteome</keyword>
<evidence type="ECO:0000256" key="1">
    <source>
        <dbReference type="SAM" id="MobiDB-lite"/>
    </source>
</evidence>
<feature type="region of interest" description="Disordered" evidence="1">
    <location>
        <begin position="31"/>
        <end position="88"/>
    </location>
</feature>
<name>A0A0C2XAW5_SERVB</name>
<feature type="region of interest" description="Disordered" evidence="1">
    <location>
        <begin position="126"/>
        <end position="196"/>
    </location>
</feature>
<dbReference type="Proteomes" id="UP000054097">
    <property type="component" value="Unassembled WGS sequence"/>
</dbReference>
<evidence type="ECO:0000256" key="2">
    <source>
        <dbReference type="SAM" id="Phobius"/>
    </source>
</evidence>
<keyword evidence="2" id="KW-0812">Transmembrane</keyword>
<reference evidence="3 4" key="1">
    <citation type="submission" date="2014-04" db="EMBL/GenBank/DDBJ databases">
        <authorList>
            <consortium name="DOE Joint Genome Institute"/>
            <person name="Kuo A."/>
            <person name="Zuccaro A."/>
            <person name="Kohler A."/>
            <person name="Nagy L.G."/>
            <person name="Floudas D."/>
            <person name="Copeland A."/>
            <person name="Barry K.W."/>
            <person name="Cichocki N."/>
            <person name="Veneault-Fourrey C."/>
            <person name="LaButti K."/>
            <person name="Lindquist E.A."/>
            <person name="Lipzen A."/>
            <person name="Lundell T."/>
            <person name="Morin E."/>
            <person name="Murat C."/>
            <person name="Sun H."/>
            <person name="Tunlid A."/>
            <person name="Henrissat B."/>
            <person name="Grigoriev I.V."/>
            <person name="Hibbett D.S."/>
            <person name="Martin F."/>
            <person name="Nordberg H.P."/>
            <person name="Cantor M.N."/>
            <person name="Hua S.X."/>
        </authorList>
    </citation>
    <scope>NUCLEOTIDE SEQUENCE [LARGE SCALE GENOMIC DNA]</scope>
    <source>
        <strain evidence="3 4">MAFF 305830</strain>
    </source>
</reference>
<organism evidence="3 4">
    <name type="scientific">Serendipita vermifera MAFF 305830</name>
    <dbReference type="NCBI Taxonomy" id="933852"/>
    <lineage>
        <taxon>Eukaryota</taxon>
        <taxon>Fungi</taxon>
        <taxon>Dikarya</taxon>
        <taxon>Basidiomycota</taxon>
        <taxon>Agaricomycotina</taxon>
        <taxon>Agaricomycetes</taxon>
        <taxon>Sebacinales</taxon>
        <taxon>Serendipitaceae</taxon>
        <taxon>Serendipita</taxon>
    </lineage>
</organism>
<reference evidence="4" key="2">
    <citation type="submission" date="2015-01" db="EMBL/GenBank/DDBJ databases">
        <title>Evolutionary Origins and Diversification of the Mycorrhizal Mutualists.</title>
        <authorList>
            <consortium name="DOE Joint Genome Institute"/>
            <consortium name="Mycorrhizal Genomics Consortium"/>
            <person name="Kohler A."/>
            <person name="Kuo A."/>
            <person name="Nagy L.G."/>
            <person name="Floudas D."/>
            <person name="Copeland A."/>
            <person name="Barry K.W."/>
            <person name="Cichocki N."/>
            <person name="Veneault-Fourrey C."/>
            <person name="LaButti K."/>
            <person name="Lindquist E.A."/>
            <person name="Lipzen A."/>
            <person name="Lundell T."/>
            <person name="Morin E."/>
            <person name="Murat C."/>
            <person name="Riley R."/>
            <person name="Ohm R."/>
            <person name="Sun H."/>
            <person name="Tunlid A."/>
            <person name="Henrissat B."/>
            <person name="Grigoriev I.V."/>
            <person name="Hibbett D.S."/>
            <person name="Martin F."/>
        </authorList>
    </citation>
    <scope>NUCLEOTIDE SEQUENCE [LARGE SCALE GENOMIC DNA]</scope>
    <source>
        <strain evidence="4">MAFF 305830</strain>
    </source>
</reference>
<feature type="compositionally biased region" description="Polar residues" evidence="1">
    <location>
        <begin position="40"/>
        <end position="57"/>
    </location>
</feature>
<accession>A0A0C2XAW5</accession>
<dbReference type="HOGENOM" id="CLU_1116330_0_0_1"/>
<dbReference type="OrthoDB" id="3269614at2759"/>
<keyword evidence="2" id="KW-0472">Membrane</keyword>
<proteinExistence type="predicted"/>
<sequence>MSRYPAMSQAPLPYDRSLLAAAPSLTRQDRQAGYDVNALEQGTYTQPGPTNTRTMGQDQPAAPPASDPFGDQYGDRNYSPTPTSGDQRPWWKRKRWAALALIIFIGIICGIIAGVVTARNSRNTSNLVTTPESQNQDNNNVASLTSSSSPAVGATPTRTTATPVMTSDPRNPNNGNTGNVGNGNGNGGVTVVIGRPTTTLPPGVILPTATGQPAPDDPFGSDEIPLICYVTPTSRQCAPYFEDDPPRLF</sequence>
<gene>
    <name evidence="3" type="ORF">M408DRAFT_195813</name>
</gene>
<protein>
    <submittedName>
        <fullName evidence="3">Uncharacterized protein</fullName>
    </submittedName>
</protein>
<evidence type="ECO:0000313" key="4">
    <source>
        <dbReference type="Proteomes" id="UP000054097"/>
    </source>
</evidence>